<protein>
    <submittedName>
        <fullName evidence="2">DUF4244 domain-containing protein</fullName>
    </submittedName>
</protein>
<dbReference type="InterPro" id="IPR025338">
    <property type="entry name" value="DUF4244"/>
</dbReference>
<accession>A0A4V0YEH6</accession>
<proteinExistence type="predicted"/>
<dbReference type="RefSeq" id="WP_129205394.1">
    <property type="nucleotide sequence ID" value="NZ_CP035495.1"/>
</dbReference>
<dbReference type="KEGG" id="xyl:ET495_14640"/>
<reference evidence="2 3" key="1">
    <citation type="submission" date="2019-01" db="EMBL/GenBank/DDBJ databases">
        <title>Genome sequencing of strain 2JSPR-7.</title>
        <authorList>
            <person name="Heo J."/>
            <person name="Kim S.-J."/>
            <person name="Kim J.-S."/>
            <person name="Hong S.-B."/>
            <person name="Kwon S.-W."/>
        </authorList>
    </citation>
    <scope>NUCLEOTIDE SEQUENCE [LARGE SCALE GENOMIC DNA]</scope>
    <source>
        <strain evidence="2 3">2JSPR-7</strain>
    </source>
</reference>
<dbReference type="AlphaFoldDB" id="A0A4V0YEH6"/>
<sequence length="57" mass="5731">MDEETTAPGPEAGMATAEYAVATIGAVGLAGLLIAILKSDMVRGLLENIITTALSVV</sequence>
<name>A0A4V0YEH6_9MICO</name>
<keyword evidence="1" id="KW-0472">Membrane</keyword>
<keyword evidence="1" id="KW-0812">Transmembrane</keyword>
<keyword evidence="1" id="KW-1133">Transmembrane helix</keyword>
<dbReference type="Proteomes" id="UP000291758">
    <property type="component" value="Chromosome"/>
</dbReference>
<organism evidence="2 3">
    <name type="scientific">Xylanimonas allomyrinae</name>
    <dbReference type="NCBI Taxonomy" id="2509459"/>
    <lineage>
        <taxon>Bacteria</taxon>
        <taxon>Bacillati</taxon>
        <taxon>Actinomycetota</taxon>
        <taxon>Actinomycetes</taxon>
        <taxon>Micrococcales</taxon>
        <taxon>Promicromonosporaceae</taxon>
        <taxon>Xylanimonas</taxon>
    </lineage>
</organism>
<keyword evidence="3" id="KW-1185">Reference proteome</keyword>
<evidence type="ECO:0000313" key="3">
    <source>
        <dbReference type="Proteomes" id="UP000291758"/>
    </source>
</evidence>
<evidence type="ECO:0000313" key="2">
    <source>
        <dbReference type="EMBL" id="QAY64241.1"/>
    </source>
</evidence>
<gene>
    <name evidence="2" type="ORF">ET495_14640</name>
</gene>
<evidence type="ECO:0000256" key="1">
    <source>
        <dbReference type="SAM" id="Phobius"/>
    </source>
</evidence>
<dbReference type="EMBL" id="CP035495">
    <property type="protein sequence ID" value="QAY64241.1"/>
    <property type="molecule type" value="Genomic_DNA"/>
</dbReference>
<feature type="transmembrane region" description="Helical" evidence="1">
    <location>
        <begin position="19"/>
        <end position="37"/>
    </location>
</feature>
<dbReference type="Pfam" id="PF14029">
    <property type="entry name" value="DUF4244"/>
    <property type="match status" value="1"/>
</dbReference>